<dbReference type="InterPro" id="IPR011055">
    <property type="entry name" value="Dup_hybrid_motif"/>
</dbReference>
<protein>
    <submittedName>
        <fullName evidence="2">Peptidase M23</fullName>
    </submittedName>
</protein>
<dbReference type="SUPFAM" id="SSF51261">
    <property type="entry name" value="Duplicated hybrid motif"/>
    <property type="match status" value="1"/>
</dbReference>
<keyword evidence="3" id="KW-1185">Reference proteome</keyword>
<dbReference type="InterPro" id="IPR050570">
    <property type="entry name" value="Cell_wall_metabolism_enzyme"/>
</dbReference>
<reference evidence="3" key="1">
    <citation type="submission" date="2016-07" db="EMBL/GenBank/DDBJ databases">
        <title>Sequence Frankia sp. strain CcI1.17.</title>
        <authorList>
            <person name="Ghodhbane-Gtari F."/>
            <person name="Swanson E."/>
            <person name="Gueddou A."/>
            <person name="Morris K."/>
            <person name="Hezbri K."/>
            <person name="Ktari A."/>
            <person name="Nouioui I."/>
            <person name="Abebe-Akele F."/>
            <person name="Simpson S."/>
            <person name="Thomas K."/>
            <person name="Gtari M."/>
            <person name="Tisa L.S."/>
            <person name="Hurst S."/>
        </authorList>
    </citation>
    <scope>NUCLEOTIDE SEQUENCE [LARGE SCALE GENOMIC DNA]</scope>
    <source>
        <strain evidence="3">Cc1.17</strain>
    </source>
</reference>
<dbReference type="RefSeq" id="WP_071083911.1">
    <property type="nucleotide sequence ID" value="NZ_MBLM01000108.1"/>
</dbReference>
<sequence length="245" mass="25357">MVSTIGLAMINTTGIAHSEAPAQLEAGPPGTVVGASSLPAGSSVQAGGSAVTTQVVVAAGGTDDLHGDGSVDGEAAEAQRRLGDLLQARDEIVGREALAVVAQRNAAIAAEAERAEAARWVRPIEARITQGFGGSNHHIGVDFGATHGTPIHAAHRGTVIYAGWETGYGNFVQIMHENNVVTSYGHLSRIDVRLGQEVATGQQIGLEGNTGKSTGPHLHFEVRLNGQYGTKVDPLTWLAGHGVHY</sequence>
<dbReference type="InterPro" id="IPR016047">
    <property type="entry name" value="M23ase_b-sheet_dom"/>
</dbReference>
<dbReference type="PANTHER" id="PTHR21666">
    <property type="entry name" value="PEPTIDASE-RELATED"/>
    <property type="match status" value="1"/>
</dbReference>
<dbReference type="EMBL" id="MBLM01000108">
    <property type="protein sequence ID" value="OHV38905.1"/>
    <property type="molecule type" value="Genomic_DNA"/>
</dbReference>
<evidence type="ECO:0000313" key="3">
    <source>
        <dbReference type="Proteomes" id="UP000179627"/>
    </source>
</evidence>
<dbReference type="AlphaFoldDB" id="A0A1S1R062"/>
<feature type="domain" description="M23ase beta-sheet core" evidence="1">
    <location>
        <begin position="137"/>
        <end position="228"/>
    </location>
</feature>
<dbReference type="Proteomes" id="UP000179627">
    <property type="component" value="Unassembled WGS sequence"/>
</dbReference>
<comment type="caution">
    <text evidence="2">The sequence shown here is derived from an EMBL/GenBank/DDBJ whole genome shotgun (WGS) entry which is preliminary data.</text>
</comment>
<gene>
    <name evidence="2" type="ORF">CC117_04100</name>
</gene>
<dbReference type="GO" id="GO:0004222">
    <property type="term" value="F:metalloendopeptidase activity"/>
    <property type="evidence" value="ECO:0007669"/>
    <property type="project" value="TreeGrafter"/>
</dbReference>
<evidence type="ECO:0000259" key="1">
    <source>
        <dbReference type="Pfam" id="PF01551"/>
    </source>
</evidence>
<dbReference type="Gene3D" id="2.70.70.10">
    <property type="entry name" value="Glucose Permease (Domain IIA)"/>
    <property type="match status" value="1"/>
</dbReference>
<accession>A0A1S1R062</accession>
<dbReference type="OrthoDB" id="1099523at2"/>
<dbReference type="Pfam" id="PF01551">
    <property type="entry name" value="Peptidase_M23"/>
    <property type="match status" value="1"/>
</dbReference>
<dbReference type="PANTHER" id="PTHR21666:SF270">
    <property type="entry name" value="MUREIN HYDROLASE ACTIVATOR ENVC"/>
    <property type="match status" value="1"/>
</dbReference>
<dbReference type="CDD" id="cd12797">
    <property type="entry name" value="M23_peptidase"/>
    <property type="match status" value="1"/>
</dbReference>
<proteinExistence type="predicted"/>
<name>A0A1S1R062_9ACTN</name>
<evidence type="ECO:0000313" key="2">
    <source>
        <dbReference type="EMBL" id="OHV38905.1"/>
    </source>
</evidence>
<organism evidence="2 3">
    <name type="scientific">Parafrankia colletiae</name>
    <dbReference type="NCBI Taxonomy" id="573497"/>
    <lineage>
        <taxon>Bacteria</taxon>
        <taxon>Bacillati</taxon>
        <taxon>Actinomycetota</taxon>
        <taxon>Actinomycetes</taxon>
        <taxon>Frankiales</taxon>
        <taxon>Frankiaceae</taxon>
        <taxon>Parafrankia</taxon>
    </lineage>
</organism>